<dbReference type="GO" id="GO:0050992">
    <property type="term" value="P:dimethylallyl diphosphate biosynthetic process"/>
    <property type="evidence" value="ECO:0007669"/>
    <property type="project" value="UniProtKB-UniRule"/>
</dbReference>
<dbReference type="InterPro" id="IPR003451">
    <property type="entry name" value="LytB/IspH"/>
</dbReference>
<feature type="binding site" evidence="5">
    <location>
        <position position="126"/>
    </location>
    <ligand>
        <name>isopentenyl diphosphate</name>
        <dbReference type="ChEBI" id="CHEBI:128769"/>
    </ligand>
</feature>
<dbReference type="AlphaFoldDB" id="A0A2K1NZZ9"/>
<feature type="active site" description="Proton donor" evidence="5">
    <location>
        <position position="128"/>
    </location>
</feature>
<feature type="binding site" evidence="5">
    <location>
        <position position="40"/>
    </location>
    <ligand>
        <name>(2E)-4-hydroxy-3-methylbut-2-enyl diphosphate</name>
        <dbReference type="ChEBI" id="CHEBI:128753"/>
    </ligand>
</feature>
<dbReference type="HAMAP" id="MF_00191">
    <property type="entry name" value="IspH"/>
    <property type="match status" value="1"/>
</dbReference>
<evidence type="ECO:0000313" key="6">
    <source>
        <dbReference type="EMBL" id="PNR96115.1"/>
    </source>
</evidence>
<dbReference type="GO" id="GO:0051539">
    <property type="term" value="F:4 iron, 4 sulfur cluster binding"/>
    <property type="evidence" value="ECO:0007669"/>
    <property type="project" value="UniProtKB-UniRule"/>
</dbReference>
<dbReference type="PANTHER" id="PTHR30426">
    <property type="entry name" value="4-HYDROXY-3-METHYLBUT-2-ENYL DIPHOSPHATE REDUCTASE"/>
    <property type="match status" value="1"/>
</dbReference>
<comment type="caution">
    <text evidence="6">The sequence shown here is derived from an EMBL/GenBank/DDBJ whole genome shotgun (WGS) entry which is preliminary data.</text>
</comment>
<feature type="binding site" evidence="5">
    <location>
        <position position="220"/>
    </location>
    <ligand>
        <name>dimethylallyl diphosphate</name>
        <dbReference type="ChEBI" id="CHEBI:57623"/>
    </ligand>
</feature>
<keyword evidence="5" id="KW-0414">Isoprene biosynthesis</keyword>
<feature type="binding site" evidence="5">
    <location>
        <position position="219"/>
    </location>
    <ligand>
        <name>dimethylallyl diphosphate</name>
        <dbReference type="ChEBI" id="CHEBI:57623"/>
    </ligand>
</feature>
<proteinExistence type="inferred from homology"/>
<organism evidence="6 7">
    <name type="scientific">Petrotoga olearia DSM 13574</name>
    <dbReference type="NCBI Taxonomy" id="1122955"/>
    <lineage>
        <taxon>Bacteria</taxon>
        <taxon>Thermotogati</taxon>
        <taxon>Thermotogota</taxon>
        <taxon>Thermotogae</taxon>
        <taxon>Petrotogales</taxon>
        <taxon>Petrotogaceae</taxon>
        <taxon>Petrotoga</taxon>
    </lineage>
</organism>
<comment type="function">
    <text evidence="5">Catalyzes the conversion of 1-hydroxy-2-methyl-2-(E)-butenyl 4-diphosphate (HMBPP) into a mixture of isopentenyl diphosphate (IPP) and dimethylallyl diphosphate (DMAPP). Acts in the terminal step of the DOXP/MEP pathway for isoprenoid precursor biosynthesis.</text>
</comment>
<feature type="binding site" evidence="5">
    <location>
        <position position="221"/>
    </location>
    <ligand>
        <name>dimethylallyl diphosphate</name>
        <dbReference type="ChEBI" id="CHEBI:57623"/>
    </ligand>
</feature>
<feature type="binding site" evidence="5">
    <location>
        <position position="126"/>
    </location>
    <ligand>
        <name>(2E)-4-hydroxy-3-methylbut-2-enyl diphosphate</name>
        <dbReference type="ChEBI" id="CHEBI:128753"/>
    </ligand>
</feature>
<keyword evidence="2 5" id="KW-0479">Metal-binding</keyword>
<dbReference type="GO" id="GO:0019288">
    <property type="term" value="P:isopentenyl diphosphate biosynthetic process, methylerythritol 4-phosphate pathway"/>
    <property type="evidence" value="ECO:0007669"/>
    <property type="project" value="UniProtKB-UniRule"/>
</dbReference>
<feature type="binding site" evidence="5">
    <location>
        <position position="191"/>
    </location>
    <ligand>
        <name>[4Fe-4S] cluster</name>
        <dbReference type="ChEBI" id="CHEBI:49883"/>
    </ligand>
</feature>
<feature type="binding site" evidence="5">
    <location>
        <position position="221"/>
    </location>
    <ligand>
        <name>isopentenyl diphosphate</name>
        <dbReference type="ChEBI" id="CHEBI:128769"/>
    </ligand>
</feature>
<evidence type="ECO:0000313" key="7">
    <source>
        <dbReference type="Proteomes" id="UP000236434"/>
    </source>
</evidence>
<evidence type="ECO:0000256" key="2">
    <source>
        <dbReference type="ARBA" id="ARBA00022723"/>
    </source>
</evidence>
<evidence type="ECO:0000256" key="1">
    <source>
        <dbReference type="ARBA" id="ARBA00022485"/>
    </source>
</evidence>
<feature type="binding site" evidence="5">
    <location>
        <position position="76"/>
    </location>
    <ligand>
        <name>(2E)-4-hydroxy-3-methylbut-2-enyl diphosphate</name>
        <dbReference type="ChEBI" id="CHEBI:128753"/>
    </ligand>
</feature>
<feature type="binding site" evidence="5">
    <location>
        <position position="263"/>
    </location>
    <ligand>
        <name>isopentenyl diphosphate</name>
        <dbReference type="ChEBI" id="CHEBI:128769"/>
    </ligand>
</feature>
<dbReference type="NCBIfam" id="TIGR00216">
    <property type="entry name" value="ispH_lytB"/>
    <property type="match status" value="1"/>
</dbReference>
<keyword evidence="3 5" id="KW-0408">Iron</keyword>
<evidence type="ECO:0000256" key="5">
    <source>
        <dbReference type="HAMAP-Rule" id="MF_00191"/>
    </source>
</evidence>
<feature type="binding site" evidence="5">
    <location>
        <position position="263"/>
    </location>
    <ligand>
        <name>(2E)-4-hydroxy-3-methylbut-2-enyl diphosphate</name>
        <dbReference type="ChEBI" id="CHEBI:128753"/>
    </ligand>
</feature>
<dbReference type="UniPathway" id="UPA00059">
    <property type="reaction ID" value="UER00105"/>
</dbReference>
<feature type="binding site" evidence="5">
    <location>
        <position position="161"/>
    </location>
    <ligand>
        <name>(2E)-4-hydroxy-3-methylbut-2-enyl diphosphate</name>
        <dbReference type="ChEBI" id="CHEBI:128753"/>
    </ligand>
</feature>
<feature type="binding site" evidence="5">
    <location>
        <position position="263"/>
    </location>
    <ligand>
        <name>dimethylallyl diphosphate</name>
        <dbReference type="ChEBI" id="CHEBI:57623"/>
    </ligand>
</feature>
<feature type="binding site" evidence="5">
    <location>
        <position position="220"/>
    </location>
    <ligand>
        <name>isopentenyl diphosphate</name>
        <dbReference type="ChEBI" id="CHEBI:128769"/>
    </ligand>
</feature>
<evidence type="ECO:0000256" key="4">
    <source>
        <dbReference type="ARBA" id="ARBA00023014"/>
    </source>
</evidence>
<name>A0A2K1NZZ9_9BACT</name>
<evidence type="ECO:0000256" key="3">
    <source>
        <dbReference type="ARBA" id="ARBA00023004"/>
    </source>
</evidence>
<keyword evidence="4 5" id="KW-0411">Iron-sulfur</keyword>
<gene>
    <name evidence="5" type="primary">ispH</name>
    <name evidence="6" type="ORF">X929_06440</name>
</gene>
<feature type="binding site" evidence="5">
    <location>
        <position position="76"/>
    </location>
    <ligand>
        <name>dimethylallyl diphosphate</name>
        <dbReference type="ChEBI" id="CHEBI:57623"/>
    </ligand>
</feature>
<dbReference type="PANTHER" id="PTHR30426:SF0">
    <property type="entry name" value="4-HYDROXY-3-METHYLBUT-2-ENYL DIPHOSPHATE REDUCTASE"/>
    <property type="match status" value="1"/>
</dbReference>
<keyword evidence="5" id="KW-0560">Oxidoreductase</keyword>
<comment type="similarity">
    <text evidence="5">Belongs to the IspH family.</text>
</comment>
<accession>A0A2K1NZZ9</accession>
<dbReference type="RefSeq" id="WP_103067179.1">
    <property type="nucleotide sequence ID" value="NZ_AZRL01000016.1"/>
</dbReference>
<comment type="pathway">
    <text evidence="5">Isoprenoid biosynthesis; isopentenyl diphosphate biosynthesis via DXP pathway; isopentenyl diphosphate from 1-deoxy-D-xylulose 5-phosphate: step 6/6.</text>
</comment>
<feature type="binding site" evidence="5">
    <location>
        <position position="219"/>
    </location>
    <ligand>
        <name>(2E)-4-hydroxy-3-methylbut-2-enyl diphosphate</name>
        <dbReference type="ChEBI" id="CHEBI:128753"/>
    </ligand>
</feature>
<reference evidence="6 7" key="1">
    <citation type="submission" date="2013-12" db="EMBL/GenBank/DDBJ databases">
        <title>Comparative genomics of Petrotoga isolates.</title>
        <authorList>
            <person name="Nesbo C.L."/>
            <person name="Charchuk R."/>
            <person name="Chow K."/>
        </authorList>
    </citation>
    <scope>NUCLEOTIDE SEQUENCE [LARGE SCALE GENOMIC DNA]</scope>
    <source>
        <strain evidence="6 7">DSM 13574</strain>
    </source>
</reference>
<feature type="binding site" evidence="5">
    <location>
        <position position="219"/>
    </location>
    <ligand>
        <name>isopentenyl diphosphate</name>
        <dbReference type="ChEBI" id="CHEBI:128769"/>
    </ligand>
</feature>
<comment type="catalytic activity">
    <reaction evidence="5">
        <text>isopentenyl diphosphate + 2 oxidized [2Fe-2S]-[ferredoxin] + H2O = (2E)-4-hydroxy-3-methylbut-2-enyl diphosphate + 2 reduced [2Fe-2S]-[ferredoxin] + 2 H(+)</text>
        <dbReference type="Rhea" id="RHEA:24488"/>
        <dbReference type="Rhea" id="RHEA-COMP:10000"/>
        <dbReference type="Rhea" id="RHEA-COMP:10001"/>
        <dbReference type="ChEBI" id="CHEBI:15377"/>
        <dbReference type="ChEBI" id="CHEBI:15378"/>
        <dbReference type="ChEBI" id="CHEBI:33737"/>
        <dbReference type="ChEBI" id="CHEBI:33738"/>
        <dbReference type="ChEBI" id="CHEBI:128753"/>
        <dbReference type="ChEBI" id="CHEBI:128769"/>
        <dbReference type="EC" id="1.17.7.4"/>
    </reaction>
</comment>
<feature type="binding site" evidence="5">
    <location>
        <position position="126"/>
    </location>
    <ligand>
        <name>dimethylallyl diphosphate</name>
        <dbReference type="ChEBI" id="CHEBI:57623"/>
    </ligand>
</feature>
<dbReference type="GO" id="GO:0046872">
    <property type="term" value="F:metal ion binding"/>
    <property type="evidence" value="ECO:0007669"/>
    <property type="project" value="UniProtKB-KW"/>
</dbReference>
<dbReference type="OrthoDB" id="9777362at2"/>
<dbReference type="GO" id="GO:0051745">
    <property type="term" value="F:4-hydroxy-3-methylbut-2-enyl diphosphate reductase activity"/>
    <property type="evidence" value="ECO:0007669"/>
    <property type="project" value="UniProtKB-UniRule"/>
</dbReference>
<feature type="binding site" evidence="5">
    <location>
        <position position="40"/>
    </location>
    <ligand>
        <name>isopentenyl diphosphate</name>
        <dbReference type="ChEBI" id="CHEBI:128769"/>
    </ligand>
</feature>
<dbReference type="Gene3D" id="3.40.1010.20">
    <property type="entry name" value="4-hydroxy-3-methylbut-2-enyl diphosphate reductase, catalytic domain"/>
    <property type="match status" value="2"/>
</dbReference>
<comment type="pathway">
    <text evidence="5">Isoprenoid biosynthesis; dimethylallyl diphosphate biosynthesis; dimethylallyl diphosphate from (2E)-4-hydroxy-3-methylbutenyl diphosphate: step 1/1.</text>
</comment>
<comment type="catalytic activity">
    <reaction evidence="5">
        <text>dimethylallyl diphosphate + 2 oxidized [2Fe-2S]-[ferredoxin] + H2O = (2E)-4-hydroxy-3-methylbut-2-enyl diphosphate + 2 reduced [2Fe-2S]-[ferredoxin] + 2 H(+)</text>
        <dbReference type="Rhea" id="RHEA:24825"/>
        <dbReference type="Rhea" id="RHEA-COMP:10000"/>
        <dbReference type="Rhea" id="RHEA-COMP:10001"/>
        <dbReference type="ChEBI" id="CHEBI:15377"/>
        <dbReference type="ChEBI" id="CHEBI:15378"/>
        <dbReference type="ChEBI" id="CHEBI:33737"/>
        <dbReference type="ChEBI" id="CHEBI:33738"/>
        <dbReference type="ChEBI" id="CHEBI:57623"/>
        <dbReference type="ChEBI" id="CHEBI:128753"/>
        <dbReference type="EC" id="1.17.7.4"/>
    </reaction>
</comment>
<protein>
    <recommendedName>
        <fullName evidence="5">4-hydroxy-3-methylbut-2-enyl diphosphate reductase</fullName>
        <shortName evidence="5">HMBPP reductase</shortName>
        <ecNumber evidence="5">1.17.7.4</ecNumber>
    </recommendedName>
</protein>
<comment type="cofactor">
    <cofactor evidence="5">
        <name>[4Fe-4S] cluster</name>
        <dbReference type="ChEBI" id="CHEBI:49883"/>
    </cofactor>
    <text evidence="5">Binds 1 [4Fe-4S] cluster per subunit.</text>
</comment>
<dbReference type="Gene3D" id="3.40.50.11270">
    <property type="match status" value="1"/>
</dbReference>
<dbReference type="UniPathway" id="UPA00056">
    <property type="reaction ID" value="UER00097"/>
</dbReference>
<sequence>MEINVAKRTGFCSGVQKAYNEVKNSIVVKNKIYIYGELVHNKKVIEELNSAGAITITGMDDIPDDSIDETLIIRAHGISKAEKDLLKKQFSKVIDMTCPIVTNLVKYVEKKQKDGFFVVVYGKPDHPEILGLKGNVDESKLLITLSPVKVPQKKILIVSQTTMGEEEYKNFIANILTINSFTEVLIRDTICSETVLREKETLELSKKSTLMLVIGGKNSSNTQKLYRISKKYCKRTYHIESLEELKEIVISSQDKIGIVTGSSTPTSQLNKVLEYLSQKKEDLS</sequence>
<dbReference type="EMBL" id="AZRL01000016">
    <property type="protein sequence ID" value="PNR96115.1"/>
    <property type="molecule type" value="Genomic_DNA"/>
</dbReference>
<dbReference type="CDD" id="cd13944">
    <property type="entry name" value="lytB_ispH"/>
    <property type="match status" value="1"/>
</dbReference>
<dbReference type="Proteomes" id="UP000236434">
    <property type="component" value="Unassembled WGS sequence"/>
</dbReference>
<feature type="binding site" evidence="5">
    <location>
        <position position="98"/>
    </location>
    <ligand>
        <name>[4Fe-4S] cluster</name>
        <dbReference type="ChEBI" id="CHEBI:49883"/>
    </ligand>
</feature>
<keyword evidence="1 5" id="KW-0004">4Fe-4S</keyword>
<feature type="binding site" evidence="5">
    <location>
        <position position="12"/>
    </location>
    <ligand>
        <name>[4Fe-4S] cluster</name>
        <dbReference type="ChEBI" id="CHEBI:49883"/>
    </ligand>
</feature>
<feature type="binding site" evidence="5">
    <location>
        <position position="220"/>
    </location>
    <ligand>
        <name>(2E)-4-hydroxy-3-methylbut-2-enyl diphosphate</name>
        <dbReference type="ChEBI" id="CHEBI:128753"/>
    </ligand>
</feature>
<feature type="binding site" evidence="5">
    <location>
        <position position="76"/>
    </location>
    <ligand>
        <name>isopentenyl diphosphate</name>
        <dbReference type="ChEBI" id="CHEBI:128769"/>
    </ligand>
</feature>
<dbReference type="GO" id="GO:0016114">
    <property type="term" value="P:terpenoid biosynthetic process"/>
    <property type="evidence" value="ECO:0007669"/>
    <property type="project" value="UniProtKB-UniRule"/>
</dbReference>
<dbReference type="Pfam" id="PF02401">
    <property type="entry name" value="LYTB"/>
    <property type="match status" value="1"/>
</dbReference>
<feature type="binding site" evidence="5">
    <location>
        <position position="221"/>
    </location>
    <ligand>
        <name>(2E)-4-hydroxy-3-methylbut-2-enyl diphosphate</name>
        <dbReference type="ChEBI" id="CHEBI:128753"/>
    </ligand>
</feature>
<feature type="binding site" evidence="5">
    <location>
        <position position="40"/>
    </location>
    <ligand>
        <name>dimethylallyl diphosphate</name>
        <dbReference type="ChEBI" id="CHEBI:57623"/>
    </ligand>
</feature>
<dbReference type="EC" id="1.17.7.4" evidence="5"/>